<proteinExistence type="predicted"/>
<evidence type="ECO:0000313" key="1">
    <source>
        <dbReference type="EMBL" id="GAT51462.1"/>
    </source>
</evidence>
<organism evidence="1 2">
    <name type="scientific">Mycena chlorophos</name>
    <name type="common">Agaric fungus</name>
    <name type="synonym">Agaricus chlorophos</name>
    <dbReference type="NCBI Taxonomy" id="658473"/>
    <lineage>
        <taxon>Eukaryota</taxon>
        <taxon>Fungi</taxon>
        <taxon>Dikarya</taxon>
        <taxon>Basidiomycota</taxon>
        <taxon>Agaricomycotina</taxon>
        <taxon>Agaricomycetes</taxon>
        <taxon>Agaricomycetidae</taxon>
        <taxon>Agaricales</taxon>
        <taxon>Marasmiineae</taxon>
        <taxon>Mycenaceae</taxon>
        <taxon>Mycena</taxon>
    </lineage>
</organism>
<name>A0ABQ0LKA1_MYCCL</name>
<evidence type="ECO:0008006" key="3">
    <source>
        <dbReference type="Google" id="ProtNLM"/>
    </source>
</evidence>
<dbReference type="Gene3D" id="3.80.10.10">
    <property type="entry name" value="Ribonuclease Inhibitor"/>
    <property type="match status" value="1"/>
</dbReference>
<evidence type="ECO:0000313" key="2">
    <source>
        <dbReference type="Proteomes" id="UP000815677"/>
    </source>
</evidence>
<dbReference type="EMBL" id="DF847215">
    <property type="protein sequence ID" value="GAT51462.1"/>
    <property type="molecule type" value="Genomic_DNA"/>
</dbReference>
<sequence>MGPLVFAAGIGARDIDADLGRRDGYMDTGIRTLGFGTTGRGRRLDEIDLQQNTSHEDGIRWLTWRKLVLLRSVMTDTDEPRLPPDLEREIFEIFADLNPLRIPSVLTVARRVLDWIQPLLYRSILCDGPESASSSVESLAFNALETLAQTNLDTFHRLAGAVHSVVIARHDDPFRVLPRLTQTTHLALSPSVAAPTQAHMLSFYLRHMPRVSRVAVCLPNSFPVKEFGTPESLPADLLKGLTHLELFDGQPDQQDDVLERIIPFLCLLPRLTHVAVNGIITHEGIAALLRGCKHLRVLCWLASNTVLTAKRHRLLGEAAADFHFDERLVLIKYADWAEAVALPHPHRSNYWNIAEQFIRAKRDGEIDAQRFFVDRGWWDVDGRF</sequence>
<gene>
    <name evidence="1" type="ORF">MCHLO_08604</name>
</gene>
<accession>A0ABQ0LKA1</accession>
<protein>
    <recommendedName>
        <fullName evidence="3">F-box domain-containing protein</fullName>
    </recommendedName>
</protein>
<reference evidence="1" key="1">
    <citation type="submission" date="2014-09" db="EMBL/GenBank/DDBJ databases">
        <title>Genome sequence of the luminous mushroom Mycena chlorophos for searching fungal bioluminescence genes.</title>
        <authorList>
            <person name="Tanaka Y."/>
            <person name="Kasuga D."/>
            <person name="Oba Y."/>
            <person name="Hase S."/>
            <person name="Sato K."/>
            <person name="Oba Y."/>
            <person name="Sakakibara Y."/>
        </authorList>
    </citation>
    <scope>NUCLEOTIDE SEQUENCE</scope>
</reference>
<keyword evidence="2" id="KW-1185">Reference proteome</keyword>
<dbReference type="Proteomes" id="UP000815677">
    <property type="component" value="Unassembled WGS sequence"/>
</dbReference>
<dbReference type="InterPro" id="IPR032675">
    <property type="entry name" value="LRR_dom_sf"/>
</dbReference>